<feature type="domain" description="MDMPI C-terminal" evidence="1">
    <location>
        <begin position="150"/>
        <end position="254"/>
    </location>
</feature>
<evidence type="ECO:0000259" key="2">
    <source>
        <dbReference type="Pfam" id="PF11716"/>
    </source>
</evidence>
<protein>
    <submittedName>
        <fullName evidence="3">Maleylpyruvate isomerase family mycothiol-dependent enzyme</fullName>
    </submittedName>
</protein>
<comment type="caution">
    <text evidence="3">The sequence shown here is derived from an EMBL/GenBank/DDBJ whole genome shotgun (WGS) entry which is preliminary data.</text>
</comment>
<dbReference type="InterPro" id="IPR034660">
    <property type="entry name" value="DinB/YfiT-like"/>
</dbReference>
<dbReference type="Pfam" id="PF07398">
    <property type="entry name" value="MDMPI_C"/>
    <property type="match status" value="1"/>
</dbReference>
<sequence length="263" mass="29220">MTALDHARYCDEIVEQTRLLRQHIAGADLTATVPTCPDWSLRELAVHVGGAHRWVLHIVATKATEAVPQEQVPDFTGPDNDDPAALDGWLADGAERTADALRAAGPEAEVWTWAWERTAGFWARRMTHETVVHRADAALTAGAAYDVEPEVAADAIDEWLQIVRHVQQAHPFDNANELRGDGRTLHLHATDTAPGLNAEWLIELGADGVRWRRGHEKATVALRGPLTDVLNVFYRRLPADSDRVEVLGERELLDFWLERASFG</sequence>
<evidence type="ECO:0000259" key="1">
    <source>
        <dbReference type="Pfam" id="PF07398"/>
    </source>
</evidence>
<keyword evidence="4" id="KW-1185">Reference proteome</keyword>
<keyword evidence="3" id="KW-0413">Isomerase</keyword>
<dbReference type="RefSeq" id="WP_381837048.1">
    <property type="nucleotide sequence ID" value="NZ_JBHTCF010000017.1"/>
</dbReference>
<dbReference type="EMBL" id="JBHTCF010000017">
    <property type="protein sequence ID" value="MFC7308752.1"/>
    <property type="molecule type" value="Genomic_DNA"/>
</dbReference>
<dbReference type="SUPFAM" id="SSF109854">
    <property type="entry name" value="DinB/YfiT-like putative metalloenzymes"/>
    <property type="match status" value="1"/>
</dbReference>
<dbReference type="Proteomes" id="UP001596523">
    <property type="component" value="Unassembled WGS sequence"/>
</dbReference>
<dbReference type="GO" id="GO:0016853">
    <property type="term" value="F:isomerase activity"/>
    <property type="evidence" value="ECO:0007669"/>
    <property type="project" value="UniProtKB-KW"/>
</dbReference>
<evidence type="ECO:0000313" key="4">
    <source>
        <dbReference type="Proteomes" id="UP001596523"/>
    </source>
</evidence>
<dbReference type="PANTHER" id="PTHR40758">
    <property type="entry name" value="CONSERVED PROTEIN"/>
    <property type="match status" value="1"/>
</dbReference>
<dbReference type="PANTHER" id="PTHR40758:SF1">
    <property type="entry name" value="CONSERVED PROTEIN"/>
    <property type="match status" value="1"/>
</dbReference>
<accession>A0ABW2JTU9</accession>
<reference evidence="4" key="1">
    <citation type="journal article" date="2019" name="Int. J. Syst. Evol. Microbiol.">
        <title>The Global Catalogue of Microorganisms (GCM) 10K type strain sequencing project: providing services to taxonomists for standard genome sequencing and annotation.</title>
        <authorList>
            <consortium name="The Broad Institute Genomics Platform"/>
            <consortium name="The Broad Institute Genome Sequencing Center for Infectious Disease"/>
            <person name="Wu L."/>
            <person name="Ma J."/>
        </authorList>
    </citation>
    <scope>NUCLEOTIDE SEQUENCE [LARGE SCALE GENOMIC DNA]</scope>
    <source>
        <strain evidence="4">SYNS20</strain>
    </source>
</reference>
<dbReference type="NCBIfam" id="TIGR03083">
    <property type="entry name" value="maleylpyruvate isomerase family mycothiol-dependent enzyme"/>
    <property type="match status" value="1"/>
</dbReference>
<organism evidence="3 4">
    <name type="scientific">Streptomyces monticola</name>
    <dbReference type="NCBI Taxonomy" id="2666263"/>
    <lineage>
        <taxon>Bacteria</taxon>
        <taxon>Bacillati</taxon>
        <taxon>Actinomycetota</taxon>
        <taxon>Actinomycetes</taxon>
        <taxon>Kitasatosporales</taxon>
        <taxon>Streptomycetaceae</taxon>
        <taxon>Streptomyces</taxon>
    </lineage>
</organism>
<dbReference type="InterPro" id="IPR010872">
    <property type="entry name" value="MDMPI_C-term_domain"/>
</dbReference>
<proteinExistence type="predicted"/>
<dbReference type="InterPro" id="IPR024344">
    <property type="entry name" value="MDMPI_metal-binding"/>
</dbReference>
<dbReference type="Pfam" id="PF11716">
    <property type="entry name" value="MDMPI_N"/>
    <property type="match status" value="1"/>
</dbReference>
<dbReference type="InterPro" id="IPR017517">
    <property type="entry name" value="Maleyloyr_isom"/>
</dbReference>
<gene>
    <name evidence="3" type="ORF">ACFQVC_31610</name>
</gene>
<name>A0ABW2JTU9_9ACTN</name>
<evidence type="ECO:0000313" key="3">
    <source>
        <dbReference type="EMBL" id="MFC7308752.1"/>
    </source>
</evidence>
<dbReference type="Gene3D" id="1.20.120.450">
    <property type="entry name" value="dinb family like domain"/>
    <property type="match status" value="1"/>
</dbReference>
<feature type="domain" description="Mycothiol-dependent maleylpyruvate isomerase metal-binding" evidence="2">
    <location>
        <begin position="12"/>
        <end position="138"/>
    </location>
</feature>